<gene>
    <name evidence="1" type="ORF">G6O67_001181</name>
</gene>
<comment type="caution">
    <text evidence="1">The sequence shown here is derived from an EMBL/GenBank/DDBJ whole genome shotgun (WGS) entry which is preliminary data.</text>
</comment>
<evidence type="ECO:0000313" key="1">
    <source>
        <dbReference type="EMBL" id="KAF4511990.1"/>
    </source>
</evidence>
<sequence>MGFGVHRGYAGQARYKGKDDKASSMASSVALLSVVSMCARTRCPAARALESDSSPAIVAAAMIRPDPEPLLLALRAADGQEVKHGTLGVQDCVTKRGPCFHLDAILGTSESSKPGRRSWNRRLGLGCKSHLRALLRRRFKRRSVCISSMFAKASPAMSSPTTITCSRSIIFIGHSVMLLMREVALALGATQ</sequence>
<dbReference type="AlphaFoldDB" id="A0A8H4PWY5"/>
<accession>A0A8H4PWY5</accession>
<dbReference type="Proteomes" id="UP000557566">
    <property type="component" value="Unassembled WGS sequence"/>
</dbReference>
<keyword evidence="2" id="KW-1185">Reference proteome</keyword>
<organism evidence="1 2">
    <name type="scientific">Ophiocordyceps sinensis</name>
    <dbReference type="NCBI Taxonomy" id="72228"/>
    <lineage>
        <taxon>Eukaryota</taxon>
        <taxon>Fungi</taxon>
        <taxon>Dikarya</taxon>
        <taxon>Ascomycota</taxon>
        <taxon>Pezizomycotina</taxon>
        <taxon>Sordariomycetes</taxon>
        <taxon>Hypocreomycetidae</taxon>
        <taxon>Hypocreales</taxon>
        <taxon>Ophiocordycipitaceae</taxon>
        <taxon>Ophiocordyceps</taxon>
    </lineage>
</organism>
<protein>
    <submittedName>
        <fullName evidence="1">Uncharacterized protein</fullName>
    </submittedName>
</protein>
<proteinExistence type="predicted"/>
<dbReference type="EMBL" id="JAAVMX010000002">
    <property type="protein sequence ID" value="KAF4511990.1"/>
    <property type="molecule type" value="Genomic_DNA"/>
</dbReference>
<name>A0A8H4PWY5_9HYPO</name>
<evidence type="ECO:0000313" key="2">
    <source>
        <dbReference type="Proteomes" id="UP000557566"/>
    </source>
</evidence>
<reference evidence="1 2" key="1">
    <citation type="journal article" date="2020" name="Genome Biol. Evol.">
        <title>A new high-quality draft genome assembly of the Chinese cordyceps Ophiocordyceps sinensis.</title>
        <authorList>
            <person name="Shu R."/>
            <person name="Zhang J."/>
            <person name="Meng Q."/>
            <person name="Zhang H."/>
            <person name="Zhou G."/>
            <person name="Li M."/>
            <person name="Wu P."/>
            <person name="Zhao Y."/>
            <person name="Chen C."/>
            <person name="Qin Q."/>
        </authorList>
    </citation>
    <scope>NUCLEOTIDE SEQUENCE [LARGE SCALE GENOMIC DNA]</scope>
    <source>
        <strain evidence="1 2">IOZ07</strain>
    </source>
</reference>